<keyword evidence="5" id="KW-1133">Transmembrane helix</keyword>
<evidence type="ECO:0000256" key="3">
    <source>
        <dbReference type="ARBA" id="ARBA00022525"/>
    </source>
</evidence>
<reference evidence="6 7" key="1">
    <citation type="journal article" date="2021" name="Nat. Plants">
        <title>The Taxus genome provides insights into paclitaxel biosynthesis.</title>
        <authorList>
            <person name="Xiong X."/>
            <person name="Gou J."/>
            <person name="Liao Q."/>
            <person name="Li Y."/>
            <person name="Zhou Q."/>
            <person name="Bi G."/>
            <person name="Li C."/>
            <person name="Du R."/>
            <person name="Wang X."/>
            <person name="Sun T."/>
            <person name="Guo L."/>
            <person name="Liang H."/>
            <person name="Lu P."/>
            <person name="Wu Y."/>
            <person name="Zhang Z."/>
            <person name="Ro D.K."/>
            <person name="Shang Y."/>
            <person name="Huang S."/>
            <person name="Yan J."/>
        </authorList>
    </citation>
    <scope>NUCLEOTIDE SEQUENCE [LARGE SCALE GENOMIC DNA]</scope>
    <source>
        <strain evidence="6">Ta-2019</strain>
    </source>
</reference>
<keyword evidence="3 4" id="KW-0964">Secreted</keyword>
<keyword evidence="4" id="KW-0052">Apoplast</keyword>
<feature type="transmembrane region" description="Helical" evidence="5">
    <location>
        <begin position="237"/>
        <end position="259"/>
    </location>
</feature>
<comment type="function">
    <text evidence="4">Dirigent proteins impart stereoselectivity on the phenoxy radical-coupling reaction, yielding optically active lignans from two molecules of coniferyl alcohol in the biosynthesis of lignans, flavonolignans, and alkaloids and thus plays a central role in plant secondary metabolism.</text>
</comment>
<dbReference type="Proteomes" id="UP000824469">
    <property type="component" value="Unassembled WGS sequence"/>
</dbReference>
<evidence type="ECO:0000256" key="2">
    <source>
        <dbReference type="ARBA" id="ARBA00011738"/>
    </source>
</evidence>
<feature type="non-terminal residue" evidence="6">
    <location>
        <position position="415"/>
    </location>
</feature>
<comment type="caution">
    <text evidence="6">The sequence shown here is derived from an EMBL/GenBank/DDBJ whole genome shotgun (WGS) entry which is preliminary data.</text>
</comment>
<proteinExistence type="inferred from homology"/>
<keyword evidence="5" id="KW-0472">Membrane</keyword>
<dbReference type="GO" id="GO:0009699">
    <property type="term" value="P:phenylpropanoid biosynthetic process"/>
    <property type="evidence" value="ECO:0007669"/>
    <property type="project" value="UniProtKB-ARBA"/>
</dbReference>
<comment type="similarity">
    <text evidence="1 4">Belongs to the plant dirigent protein family.</text>
</comment>
<dbReference type="Pfam" id="PF03018">
    <property type="entry name" value="Dirigent"/>
    <property type="match status" value="2"/>
</dbReference>
<dbReference type="GO" id="GO:0048046">
    <property type="term" value="C:apoplast"/>
    <property type="evidence" value="ECO:0007669"/>
    <property type="project" value="UniProtKB-SubCell"/>
</dbReference>
<dbReference type="OMA" id="CTIFMAF"/>
<sequence length="415" mass="45134">MLIYTRVDHRNATKLFWQDSKSDIIAFVMASKSSLALFFAFIFVMLSSSGFNLAVAASRQVNMVLYLQETLSGVDATIETVGGVNGTSSGLLSYGTVNVINHLVTQGPHPSSTVLGRMQGVEARPDPVNSGFHMLSSILFQTGKYNGSSLEIQGTNRFNLPQRELSVVGGTGRFRYARGYALLDFLVQSGQTLSFKFNVTISCKLEVEFVSAEMLIYTRVDHRNATKLFWQDSKSDIIAFVMASKSSLALFFAFIFVVLSSSGFNLAVAASRQVNMVLYLQETLSGVDATIETVGGVNGTSSGLLSYGTVNVINHLVTQGPHPSSTVLGRMQGVEARPDPVNSGFHMLSSILFQTGKYNGSSLEIQGTNRFNLPQRELSVVGGTGRFRYARGYALLDFLVQSGQTLSFKFNVTIS</sequence>
<evidence type="ECO:0000256" key="1">
    <source>
        <dbReference type="ARBA" id="ARBA00010746"/>
    </source>
</evidence>
<dbReference type="AlphaFoldDB" id="A0AA38GKI6"/>
<dbReference type="PANTHER" id="PTHR21495">
    <property type="entry name" value="NUCLEOPORIN-RELATED"/>
    <property type="match status" value="1"/>
</dbReference>
<dbReference type="InterPro" id="IPR044859">
    <property type="entry name" value="Allene_oxi_cyc_Dirigent"/>
</dbReference>
<comment type="subunit">
    <text evidence="2 4">Homodimer.</text>
</comment>
<evidence type="ECO:0000313" key="6">
    <source>
        <dbReference type="EMBL" id="KAH9323324.1"/>
    </source>
</evidence>
<keyword evidence="7" id="KW-1185">Reference proteome</keyword>
<dbReference type="InterPro" id="IPR004265">
    <property type="entry name" value="Dirigent"/>
</dbReference>
<keyword evidence="5" id="KW-0812">Transmembrane</keyword>
<dbReference type="Gene3D" id="2.40.480.10">
    <property type="entry name" value="Allene oxide cyclase-like"/>
    <property type="match status" value="2"/>
</dbReference>
<evidence type="ECO:0000256" key="4">
    <source>
        <dbReference type="RuleBase" id="RU363099"/>
    </source>
</evidence>
<accession>A0AA38GKI6</accession>
<comment type="subcellular location">
    <subcellularLocation>
        <location evidence="4">Secreted</location>
        <location evidence="4">Extracellular space</location>
        <location evidence="4">Apoplast</location>
    </subcellularLocation>
</comment>
<name>A0AA38GKI6_TAXCH</name>
<gene>
    <name evidence="6" type="ORF">KI387_017963</name>
</gene>
<feature type="transmembrane region" description="Helical" evidence="5">
    <location>
        <begin position="24"/>
        <end position="46"/>
    </location>
</feature>
<evidence type="ECO:0000256" key="5">
    <source>
        <dbReference type="SAM" id="Phobius"/>
    </source>
</evidence>
<organism evidence="6 7">
    <name type="scientific">Taxus chinensis</name>
    <name type="common">Chinese yew</name>
    <name type="synonym">Taxus wallichiana var. chinensis</name>
    <dbReference type="NCBI Taxonomy" id="29808"/>
    <lineage>
        <taxon>Eukaryota</taxon>
        <taxon>Viridiplantae</taxon>
        <taxon>Streptophyta</taxon>
        <taxon>Embryophyta</taxon>
        <taxon>Tracheophyta</taxon>
        <taxon>Spermatophyta</taxon>
        <taxon>Pinopsida</taxon>
        <taxon>Pinidae</taxon>
        <taxon>Conifers II</taxon>
        <taxon>Cupressales</taxon>
        <taxon>Taxaceae</taxon>
        <taxon>Taxus</taxon>
    </lineage>
</organism>
<dbReference type="EMBL" id="JAHRHJ020000003">
    <property type="protein sequence ID" value="KAH9323324.1"/>
    <property type="molecule type" value="Genomic_DNA"/>
</dbReference>
<protein>
    <recommendedName>
        <fullName evidence="4">Dirigent protein</fullName>
    </recommendedName>
</protein>
<evidence type="ECO:0000313" key="7">
    <source>
        <dbReference type="Proteomes" id="UP000824469"/>
    </source>
</evidence>